<reference evidence="1 2" key="1">
    <citation type="journal article" date="2009" name="Stand. Genomic Sci.">
        <title>Complete genome sequence of Anaerococcus prevotii type strain (PC1).</title>
        <authorList>
            <person name="Labutti K."/>
            <person name="Pukall R."/>
            <person name="Steenblock K."/>
            <person name="Glavina Del Rio T."/>
            <person name="Tice H."/>
            <person name="Copeland A."/>
            <person name="Cheng J.F."/>
            <person name="Lucas S."/>
            <person name="Chen F."/>
            <person name="Nolan M."/>
            <person name="Bruce D."/>
            <person name="Goodwin L."/>
            <person name="Pitluck S."/>
            <person name="Ivanova N."/>
            <person name="Mavromatis K."/>
            <person name="Ovchinnikova G."/>
            <person name="Pati A."/>
            <person name="Chen A."/>
            <person name="Palaniappan K."/>
            <person name="Land M."/>
            <person name="Hauser L."/>
            <person name="Chang Y.J."/>
            <person name="Jeffries C.D."/>
            <person name="Chain P."/>
            <person name="Saunders E."/>
            <person name="Brettin T."/>
            <person name="Detter J.C."/>
            <person name="Han C."/>
            <person name="Goker M."/>
            <person name="Bristow J."/>
            <person name="Eisen J.A."/>
            <person name="Markowitz V."/>
            <person name="Hugenholtz P."/>
            <person name="Kyrpides N.C."/>
            <person name="Klenk H.P."/>
            <person name="Lapidus A."/>
        </authorList>
    </citation>
    <scope>NUCLEOTIDE SEQUENCE [LARGE SCALE GENOMIC DNA]</scope>
    <source>
        <strain evidence="2">ATCC 9321 / DSM 20548 / JCM 6508 / NCTC 11806 / PC1</strain>
    </source>
</reference>
<accession>C7RFQ9</accession>
<protein>
    <submittedName>
        <fullName evidence="1">Uncharacterized protein</fullName>
    </submittedName>
</protein>
<sequence>MYKEGFGNIPNKDKIIDYLEKGFKDKSDRWIIKSWLCGKTAEKMAKDLGLDPDIALASASLAQIGKSSSGENNFLEGFKILRADSYFFPAKVAISQSFPLKDLELYKDIYDLDPKEEEFIRNFLYRYDYTDYDYLVQYLYMIFDENFVGLEKGMELFLDESYPALFRERFYELEEYFLPKLDGDIEAYLIRAKKSKFPYKLFRD</sequence>
<dbReference type="eggNOG" id="COG2206">
    <property type="taxonomic scope" value="Bacteria"/>
</dbReference>
<dbReference type="OrthoDB" id="9794480at2"/>
<proteinExistence type="predicted"/>
<organism evidence="1 2">
    <name type="scientific">Anaerococcus prevotii (strain ATCC 9321 / DSM 20548 / JCM 6508 / NCTC 11806 / PC1)</name>
    <name type="common">Peptostreptococcus prevotii</name>
    <name type="synonym">Peptococcus prevotii</name>
    <dbReference type="NCBI Taxonomy" id="525919"/>
    <lineage>
        <taxon>Bacteria</taxon>
        <taxon>Bacillati</taxon>
        <taxon>Bacillota</taxon>
        <taxon>Tissierellia</taxon>
        <taxon>Tissierellales</taxon>
        <taxon>Peptoniphilaceae</taxon>
        <taxon>Anaerococcus</taxon>
    </lineage>
</organism>
<dbReference type="STRING" id="525919.Apre_0269"/>
<keyword evidence="2" id="KW-1185">Reference proteome</keyword>
<name>C7RFQ9_ANAPD</name>
<evidence type="ECO:0000313" key="1">
    <source>
        <dbReference type="EMBL" id="ACV28320.1"/>
    </source>
</evidence>
<dbReference type="Proteomes" id="UP000002294">
    <property type="component" value="Chromosome"/>
</dbReference>
<evidence type="ECO:0000313" key="2">
    <source>
        <dbReference type="Proteomes" id="UP000002294"/>
    </source>
</evidence>
<dbReference type="AlphaFoldDB" id="C7RFQ9"/>
<gene>
    <name evidence="1" type="ordered locus">Apre_0269</name>
</gene>
<dbReference type="EMBL" id="CP001708">
    <property type="protein sequence ID" value="ACV28320.1"/>
    <property type="molecule type" value="Genomic_DNA"/>
</dbReference>
<dbReference type="KEGG" id="apr:Apre_0269"/>
<dbReference type="HOGENOM" id="CLU_1335238_0_0_9"/>
<dbReference type="RefSeq" id="WP_015777233.1">
    <property type="nucleotide sequence ID" value="NC_013171.1"/>
</dbReference>